<dbReference type="PANTHER" id="PTHR43477">
    <property type="entry name" value="DIHYDROANTICAPSIN 7-DEHYDROGENASE"/>
    <property type="match status" value="1"/>
</dbReference>
<gene>
    <name evidence="3" type="ORF">KK078_11480</name>
</gene>
<dbReference type="InterPro" id="IPR051122">
    <property type="entry name" value="SDR_DHRS6-like"/>
</dbReference>
<dbReference type="Gene3D" id="3.40.50.720">
    <property type="entry name" value="NAD(P)-binding Rossmann-like Domain"/>
    <property type="match status" value="1"/>
</dbReference>
<dbReference type="InterPro" id="IPR002347">
    <property type="entry name" value="SDR_fam"/>
</dbReference>
<comment type="similarity">
    <text evidence="1">Belongs to the short-chain dehydrogenases/reductases (SDR) family.</text>
</comment>
<evidence type="ECO:0000313" key="3">
    <source>
        <dbReference type="EMBL" id="MBT1687186.1"/>
    </source>
</evidence>
<keyword evidence="4" id="KW-1185">Reference proteome</keyword>
<comment type="caution">
    <text evidence="3">The sequence shown here is derived from an EMBL/GenBank/DDBJ whole genome shotgun (WGS) entry which is preliminary data.</text>
</comment>
<reference evidence="3 4" key="1">
    <citation type="submission" date="2021-05" db="EMBL/GenBank/DDBJ databases">
        <title>A Polyphasic approach of four new species of the genus Ohtaekwangia: Ohtaekwangia histidinii sp. nov., Ohtaekwangia cretensis sp. nov., Ohtaekwangia indiensis sp. nov., Ohtaekwangia reichenbachii sp. nov. from diverse environment.</title>
        <authorList>
            <person name="Octaviana S."/>
        </authorList>
    </citation>
    <scope>NUCLEOTIDE SEQUENCE [LARGE SCALE GENOMIC DNA]</scope>
    <source>
        <strain evidence="3 4">PWU37</strain>
    </source>
</reference>
<organism evidence="3 4">
    <name type="scientific">Dawidia soli</name>
    <dbReference type="NCBI Taxonomy" id="2782352"/>
    <lineage>
        <taxon>Bacteria</taxon>
        <taxon>Pseudomonadati</taxon>
        <taxon>Bacteroidota</taxon>
        <taxon>Cytophagia</taxon>
        <taxon>Cytophagales</taxon>
        <taxon>Chryseotaleaceae</taxon>
        <taxon>Dawidia</taxon>
    </lineage>
</organism>
<proteinExistence type="inferred from homology"/>
<dbReference type="Pfam" id="PF13561">
    <property type="entry name" value="adh_short_C2"/>
    <property type="match status" value="1"/>
</dbReference>
<accession>A0AAP2GHG4</accession>
<dbReference type="RefSeq" id="WP_254090418.1">
    <property type="nucleotide sequence ID" value="NZ_JAHESC010000014.1"/>
</dbReference>
<evidence type="ECO:0000256" key="2">
    <source>
        <dbReference type="ARBA" id="ARBA00023002"/>
    </source>
</evidence>
<keyword evidence="2" id="KW-0560">Oxidoreductase</keyword>
<dbReference type="PANTHER" id="PTHR43477:SF1">
    <property type="entry name" value="DIHYDROANTICAPSIN 7-DEHYDROGENASE"/>
    <property type="match status" value="1"/>
</dbReference>
<name>A0AAP2GHG4_9BACT</name>
<dbReference type="Proteomes" id="UP001319180">
    <property type="component" value="Unassembled WGS sequence"/>
</dbReference>
<dbReference type="CDD" id="cd11731">
    <property type="entry name" value="Lin1944_like_SDR_c"/>
    <property type="match status" value="1"/>
</dbReference>
<sequence length="205" mass="22411">MKAKKKIIIVGATGTMGKYLAAAFEKEHDVIRVGTTGGDFQVDITSTGSIERLFQKTGSFDALICTAGPTYVGPWKNMTDKEFRKGLEGKLMGQINLVLIGQHYVNPKGSFTLITGALTYEPVINFANASAANGAVEGFVRAAAIELENDVRINAVSPTVIENSPQYFPFFQDIPVTMKQLEYGFRKSVFGANTGQVIKPYWESR</sequence>
<dbReference type="PRINTS" id="PR00081">
    <property type="entry name" value="GDHRDH"/>
</dbReference>
<dbReference type="InterPro" id="IPR036291">
    <property type="entry name" value="NAD(P)-bd_dom_sf"/>
</dbReference>
<dbReference type="NCBIfam" id="NF005754">
    <property type="entry name" value="PRK07578.1"/>
    <property type="match status" value="1"/>
</dbReference>
<evidence type="ECO:0000313" key="4">
    <source>
        <dbReference type="Proteomes" id="UP001319180"/>
    </source>
</evidence>
<protein>
    <submittedName>
        <fullName evidence="3">Short chain dehydrogenase</fullName>
    </submittedName>
</protein>
<dbReference type="EMBL" id="JAHESC010000014">
    <property type="protein sequence ID" value="MBT1687186.1"/>
    <property type="molecule type" value="Genomic_DNA"/>
</dbReference>
<dbReference type="GO" id="GO:0016491">
    <property type="term" value="F:oxidoreductase activity"/>
    <property type="evidence" value="ECO:0007669"/>
    <property type="project" value="UniProtKB-KW"/>
</dbReference>
<dbReference type="AlphaFoldDB" id="A0AAP2GHG4"/>
<evidence type="ECO:0000256" key="1">
    <source>
        <dbReference type="ARBA" id="ARBA00006484"/>
    </source>
</evidence>
<dbReference type="SUPFAM" id="SSF51735">
    <property type="entry name" value="NAD(P)-binding Rossmann-fold domains"/>
    <property type="match status" value="1"/>
</dbReference>